<feature type="transmembrane region" description="Helical" evidence="8">
    <location>
        <begin position="212"/>
        <end position="238"/>
    </location>
</feature>
<keyword evidence="3" id="KW-1003">Cell membrane</keyword>
<feature type="transmembrane region" description="Helical" evidence="8">
    <location>
        <begin position="169"/>
        <end position="192"/>
    </location>
</feature>
<keyword evidence="4" id="KW-0997">Cell inner membrane</keyword>
<name>A0A1G2PMS8_TERXR</name>
<dbReference type="Pfam" id="PF00482">
    <property type="entry name" value="T2SSF"/>
    <property type="match status" value="2"/>
</dbReference>
<evidence type="ECO:0000256" key="7">
    <source>
        <dbReference type="ARBA" id="ARBA00023136"/>
    </source>
</evidence>
<evidence type="ECO:0000259" key="9">
    <source>
        <dbReference type="Pfam" id="PF00482"/>
    </source>
</evidence>
<sequence length="404" mass="44875">MPTYTYRARTLSGEAKQGTRDAADAAVLGRELREEGLLLVEAKAERGERKGFSLRLPFLAGMPLSERMMATRHLSVLLEAGVDLPKALGTISRQAQSEKFRSILTDLGRDIRRGDRFSVALQTYPQAFSELYVAMISAGEESGKLVETLRILADEMEKQHRLQSRVRGAMMYPAVVMFAMVAIGIAMFVFVVPQLESVFGDLAVQLPIQTRLIFWLSHALLAQWYFFLAGAVGVLALVRFAWTSDRGKSTRDAIFMRAPMIRQLVREISSAQMARTLSSLVSAGVPIVRALEITSRVVGSMQFRTSLQEAARMVEKGRPIHETLAQHPKVYPPLVVEMAAVGEESGKFSEVFADLAAFYEQEVEQRTQTLSTIIEPVLMIVIGVVVGFFVISMMQPMYSMIGTL</sequence>
<dbReference type="EMBL" id="MHST01000006">
    <property type="protein sequence ID" value="OHA49617.1"/>
    <property type="molecule type" value="Genomic_DNA"/>
</dbReference>
<feature type="domain" description="Type II secretion system protein GspF" evidence="9">
    <location>
        <begin position="274"/>
        <end position="396"/>
    </location>
</feature>
<dbReference type="AlphaFoldDB" id="A0A1G2PMS8"/>
<evidence type="ECO:0000256" key="2">
    <source>
        <dbReference type="ARBA" id="ARBA00005745"/>
    </source>
</evidence>
<dbReference type="PANTHER" id="PTHR30012:SF0">
    <property type="entry name" value="TYPE II SECRETION SYSTEM PROTEIN F-RELATED"/>
    <property type="match status" value="1"/>
</dbReference>
<keyword evidence="5 8" id="KW-0812">Transmembrane</keyword>
<comment type="subcellular location">
    <subcellularLocation>
        <location evidence="1">Cell inner membrane</location>
        <topology evidence="1">Multi-pass membrane protein</topology>
    </subcellularLocation>
</comment>
<evidence type="ECO:0000256" key="5">
    <source>
        <dbReference type="ARBA" id="ARBA00022692"/>
    </source>
</evidence>
<dbReference type="Gene3D" id="1.20.81.30">
    <property type="entry name" value="Type II secretion system (T2SS), domain F"/>
    <property type="match status" value="2"/>
</dbReference>
<feature type="domain" description="Type II secretion system protein GspF" evidence="9">
    <location>
        <begin position="71"/>
        <end position="193"/>
    </location>
</feature>
<evidence type="ECO:0000256" key="1">
    <source>
        <dbReference type="ARBA" id="ARBA00004429"/>
    </source>
</evidence>
<dbReference type="InterPro" id="IPR018076">
    <property type="entry name" value="T2SS_GspF_dom"/>
</dbReference>
<proteinExistence type="inferred from homology"/>
<gene>
    <name evidence="10" type="ORF">A2682_03200</name>
</gene>
<evidence type="ECO:0000256" key="8">
    <source>
        <dbReference type="SAM" id="Phobius"/>
    </source>
</evidence>
<dbReference type="STRING" id="1802363.A2682_03200"/>
<dbReference type="GO" id="GO:0005886">
    <property type="term" value="C:plasma membrane"/>
    <property type="evidence" value="ECO:0007669"/>
    <property type="project" value="UniProtKB-SubCell"/>
</dbReference>
<dbReference type="InterPro" id="IPR042094">
    <property type="entry name" value="T2SS_GspF_sf"/>
</dbReference>
<dbReference type="InterPro" id="IPR003004">
    <property type="entry name" value="GspF/PilC"/>
</dbReference>
<protein>
    <recommendedName>
        <fullName evidence="9">Type II secretion system protein GspF domain-containing protein</fullName>
    </recommendedName>
</protein>
<dbReference type="PANTHER" id="PTHR30012">
    <property type="entry name" value="GENERAL SECRETION PATHWAY PROTEIN"/>
    <property type="match status" value="1"/>
</dbReference>
<evidence type="ECO:0000313" key="10">
    <source>
        <dbReference type="EMBL" id="OHA49617.1"/>
    </source>
</evidence>
<organism evidence="10 11">
    <name type="scientific">Terrybacteria sp. (strain RIFCSPHIGHO2_01_FULL_58_15)</name>
    <dbReference type="NCBI Taxonomy" id="1802363"/>
    <lineage>
        <taxon>Bacteria</taxon>
        <taxon>Candidatus Terryibacteriota</taxon>
    </lineage>
</organism>
<accession>A0A1G2PMS8</accession>
<evidence type="ECO:0000256" key="3">
    <source>
        <dbReference type="ARBA" id="ARBA00022475"/>
    </source>
</evidence>
<feature type="transmembrane region" description="Helical" evidence="8">
    <location>
        <begin position="376"/>
        <end position="398"/>
    </location>
</feature>
<evidence type="ECO:0000313" key="11">
    <source>
        <dbReference type="Proteomes" id="UP000178690"/>
    </source>
</evidence>
<evidence type="ECO:0000256" key="6">
    <source>
        <dbReference type="ARBA" id="ARBA00022989"/>
    </source>
</evidence>
<keyword evidence="6 8" id="KW-1133">Transmembrane helix</keyword>
<keyword evidence="7 8" id="KW-0472">Membrane</keyword>
<comment type="similarity">
    <text evidence="2">Belongs to the GSP F family.</text>
</comment>
<evidence type="ECO:0000256" key="4">
    <source>
        <dbReference type="ARBA" id="ARBA00022519"/>
    </source>
</evidence>
<dbReference type="PRINTS" id="PR00812">
    <property type="entry name" value="BCTERIALGSPF"/>
</dbReference>
<reference evidence="10 11" key="1">
    <citation type="journal article" date="2016" name="Nat. Commun.">
        <title>Thousands of microbial genomes shed light on interconnected biogeochemical processes in an aquifer system.</title>
        <authorList>
            <person name="Anantharaman K."/>
            <person name="Brown C.T."/>
            <person name="Hug L.A."/>
            <person name="Sharon I."/>
            <person name="Castelle C.J."/>
            <person name="Probst A.J."/>
            <person name="Thomas B.C."/>
            <person name="Singh A."/>
            <person name="Wilkins M.J."/>
            <person name="Karaoz U."/>
            <person name="Brodie E.L."/>
            <person name="Williams K.H."/>
            <person name="Hubbard S.S."/>
            <person name="Banfield J.F."/>
        </authorList>
    </citation>
    <scope>NUCLEOTIDE SEQUENCE [LARGE SCALE GENOMIC DNA]</scope>
    <source>
        <strain evidence="11">RIFCSPHIGHO2_01_FULL_58_15</strain>
    </source>
</reference>
<dbReference type="FunFam" id="1.20.81.30:FF:000001">
    <property type="entry name" value="Type II secretion system protein F"/>
    <property type="match status" value="2"/>
</dbReference>
<dbReference type="Proteomes" id="UP000178690">
    <property type="component" value="Unassembled WGS sequence"/>
</dbReference>
<comment type="caution">
    <text evidence="10">The sequence shown here is derived from an EMBL/GenBank/DDBJ whole genome shotgun (WGS) entry which is preliminary data.</text>
</comment>